<dbReference type="RefSeq" id="WP_379878495.1">
    <property type="nucleotide sequence ID" value="NZ_JBHPON010000001.1"/>
</dbReference>
<comment type="caution">
    <text evidence="4">The sequence shown here is derived from an EMBL/GenBank/DDBJ whole genome shotgun (WGS) entry which is preliminary data.</text>
</comment>
<feature type="domain" description="Glycosyl transferase family 1" evidence="2">
    <location>
        <begin position="189"/>
        <end position="342"/>
    </location>
</feature>
<keyword evidence="5" id="KW-1185">Reference proteome</keyword>
<dbReference type="Pfam" id="PF00534">
    <property type="entry name" value="Glycos_transf_1"/>
    <property type="match status" value="1"/>
</dbReference>
<dbReference type="InterPro" id="IPR001296">
    <property type="entry name" value="Glyco_trans_1"/>
</dbReference>
<evidence type="ECO:0000313" key="4">
    <source>
        <dbReference type="EMBL" id="MFC6035858.1"/>
    </source>
</evidence>
<dbReference type="SUPFAM" id="SSF53756">
    <property type="entry name" value="UDP-Glycosyltransferase/glycogen phosphorylase"/>
    <property type="match status" value="1"/>
</dbReference>
<evidence type="ECO:0000313" key="5">
    <source>
        <dbReference type="Proteomes" id="UP001596116"/>
    </source>
</evidence>
<evidence type="ECO:0000259" key="3">
    <source>
        <dbReference type="Pfam" id="PF13439"/>
    </source>
</evidence>
<reference evidence="4 5" key="1">
    <citation type="submission" date="2024-09" db="EMBL/GenBank/DDBJ databases">
        <authorList>
            <person name="Zhang Z.-H."/>
        </authorList>
    </citation>
    <scope>NUCLEOTIDE SEQUENCE [LARGE SCALE GENOMIC DNA]</scope>
    <source>
        <strain evidence="4 5">HHTR114</strain>
    </source>
</reference>
<dbReference type="Pfam" id="PF13439">
    <property type="entry name" value="Glyco_transf_4"/>
    <property type="match status" value="1"/>
</dbReference>
<dbReference type="PANTHER" id="PTHR46401">
    <property type="entry name" value="GLYCOSYLTRANSFERASE WBBK-RELATED"/>
    <property type="match status" value="1"/>
</dbReference>
<protein>
    <submittedName>
        <fullName evidence="4">Glycosyltransferase family 4 protein</fullName>
    </submittedName>
</protein>
<dbReference type="PANTHER" id="PTHR46401:SF2">
    <property type="entry name" value="GLYCOSYLTRANSFERASE WBBK-RELATED"/>
    <property type="match status" value="1"/>
</dbReference>
<dbReference type="Gene3D" id="3.40.50.2000">
    <property type="entry name" value="Glycogen Phosphorylase B"/>
    <property type="match status" value="2"/>
</dbReference>
<keyword evidence="1" id="KW-0808">Transferase</keyword>
<name>A0ABW1KYT7_9PROT</name>
<dbReference type="Proteomes" id="UP001596116">
    <property type="component" value="Unassembled WGS sequence"/>
</dbReference>
<sequence>MSAAQDFNVAINGKFLSANPTGVHRVAEELIRALQTIIQERGMPPFTAEVICPSDIRRSFEDGLIPMRKGGVFTWQFWEQFDLPFLARKRLLVSLCNLAPITVSDAITMIHDAQVYLTPESYSPAFRSWYQFILPVIGRRHRRILTVSEYSREQLALHNVAPKEKITVIHNGVDHMNKVGVDPSIIDRLGLEKRNYICALANTQRHKNISVLLKAFSENELASCKLVLFGAADRNAFAQELGVEAPANVVFAGFVTDEEMRSLMEMSLGFACPSTTEGFGLPPLESMLLGAPAIVAPEGALPEVCGEAAVYADAFDPSAWSGAIARLRADEAYWSELSQSGKARAAQFTWRKSAEKLLAAINAELLDMNSAEQPITASKQMSA</sequence>
<dbReference type="InterPro" id="IPR028098">
    <property type="entry name" value="Glyco_trans_4-like_N"/>
</dbReference>
<gene>
    <name evidence="4" type="ORF">ACFMB1_09905</name>
</gene>
<evidence type="ECO:0000259" key="2">
    <source>
        <dbReference type="Pfam" id="PF00534"/>
    </source>
</evidence>
<organism evidence="4 5">
    <name type="scientific">Hyphococcus aureus</name>
    <dbReference type="NCBI Taxonomy" id="2666033"/>
    <lineage>
        <taxon>Bacteria</taxon>
        <taxon>Pseudomonadati</taxon>
        <taxon>Pseudomonadota</taxon>
        <taxon>Alphaproteobacteria</taxon>
        <taxon>Parvularculales</taxon>
        <taxon>Parvularculaceae</taxon>
        <taxon>Hyphococcus</taxon>
    </lineage>
</organism>
<evidence type="ECO:0000256" key="1">
    <source>
        <dbReference type="ARBA" id="ARBA00022679"/>
    </source>
</evidence>
<accession>A0ABW1KYT7</accession>
<dbReference type="EMBL" id="JBHPON010000001">
    <property type="protein sequence ID" value="MFC6035858.1"/>
    <property type="molecule type" value="Genomic_DNA"/>
</dbReference>
<proteinExistence type="predicted"/>
<dbReference type="CDD" id="cd03809">
    <property type="entry name" value="GT4_MtfB-like"/>
    <property type="match status" value="1"/>
</dbReference>
<feature type="domain" description="Glycosyltransferase subfamily 4-like N-terminal" evidence="3">
    <location>
        <begin position="106"/>
        <end position="175"/>
    </location>
</feature>